<dbReference type="AlphaFoldDB" id="A0A2N0QJ54"/>
<name>A0A2N0QJ54_9GLOM</name>
<reference evidence="1 2" key="2">
    <citation type="submission" date="2017-10" db="EMBL/GenBank/DDBJ databases">
        <title>Genome analyses suggest a sexual origin of heterokaryosis in a supposedly ancient asexual fungus.</title>
        <authorList>
            <person name="Corradi N."/>
            <person name="Sedzielewska K."/>
            <person name="Noel J."/>
            <person name="Charron P."/>
            <person name="Farinelli L."/>
            <person name="Marton T."/>
            <person name="Kruger M."/>
            <person name="Pelin A."/>
            <person name="Brachmann A."/>
            <person name="Corradi N."/>
        </authorList>
    </citation>
    <scope>NUCLEOTIDE SEQUENCE [LARGE SCALE GENOMIC DNA]</scope>
    <source>
        <strain evidence="1 2">A1</strain>
    </source>
</reference>
<reference evidence="1 2" key="1">
    <citation type="submission" date="2017-10" db="EMBL/GenBank/DDBJ databases">
        <title>Extensive intraspecific genome diversity in a model arbuscular mycorrhizal fungus.</title>
        <authorList>
            <person name="Chen E.C.H."/>
            <person name="Morin E."/>
            <person name="Baudet D."/>
            <person name="Noel J."/>
            <person name="Ndikumana S."/>
            <person name="Charron P."/>
            <person name="St-Onge C."/>
            <person name="Giorgi J."/>
            <person name="Grigoriev I.V."/>
            <person name="Roux C."/>
            <person name="Martin F.M."/>
            <person name="Corradi N."/>
        </authorList>
    </citation>
    <scope>NUCLEOTIDE SEQUENCE [LARGE SCALE GENOMIC DNA]</scope>
    <source>
        <strain evidence="1 2">A1</strain>
    </source>
</reference>
<protein>
    <submittedName>
        <fullName evidence="1">Uncharacterized protein</fullName>
    </submittedName>
</protein>
<dbReference type="EMBL" id="LLXH01008400">
    <property type="protein sequence ID" value="PKC51073.1"/>
    <property type="molecule type" value="Genomic_DNA"/>
</dbReference>
<sequence>QGDDYDSLRLARFTSYSVELPKVITPGQLVTVRCSGDIETFTFEVFLRLDTQFEIDLYRSGGIFVGL</sequence>
<dbReference type="InterPro" id="IPR015928">
    <property type="entry name" value="Aconitase/3IPM_dehydase_swvl"/>
</dbReference>
<proteinExistence type="predicted"/>
<organism evidence="1 2">
    <name type="scientific">Rhizophagus irregularis</name>
    <dbReference type="NCBI Taxonomy" id="588596"/>
    <lineage>
        <taxon>Eukaryota</taxon>
        <taxon>Fungi</taxon>
        <taxon>Fungi incertae sedis</taxon>
        <taxon>Mucoromycota</taxon>
        <taxon>Glomeromycotina</taxon>
        <taxon>Glomeromycetes</taxon>
        <taxon>Glomerales</taxon>
        <taxon>Glomeraceae</taxon>
        <taxon>Rhizophagus</taxon>
    </lineage>
</organism>
<evidence type="ECO:0000313" key="1">
    <source>
        <dbReference type="EMBL" id="PKC51073.1"/>
    </source>
</evidence>
<dbReference type="Gene3D" id="3.20.19.10">
    <property type="entry name" value="Aconitase, domain 4"/>
    <property type="match status" value="1"/>
</dbReference>
<evidence type="ECO:0000313" key="2">
    <source>
        <dbReference type="Proteomes" id="UP000232688"/>
    </source>
</evidence>
<accession>A0A2N0QJ54</accession>
<feature type="non-terminal residue" evidence="1">
    <location>
        <position position="1"/>
    </location>
</feature>
<dbReference type="VEuPathDB" id="FungiDB:RhiirA1_484613"/>
<dbReference type="Proteomes" id="UP000232688">
    <property type="component" value="Unassembled WGS sequence"/>
</dbReference>
<gene>
    <name evidence="1" type="ORF">RhiirA1_484613</name>
</gene>
<comment type="caution">
    <text evidence="1">The sequence shown here is derived from an EMBL/GenBank/DDBJ whole genome shotgun (WGS) entry which is preliminary data.</text>
</comment>